<dbReference type="InterPro" id="IPR039650">
    <property type="entry name" value="HdrA-like"/>
</dbReference>
<evidence type="ECO:0000256" key="3">
    <source>
        <dbReference type="ARBA" id="ARBA00023002"/>
    </source>
</evidence>
<keyword evidence="5" id="KW-0411">Iron-sulfur</keyword>
<dbReference type="Pfam" id="PF12831">
    <property type="entry name" value="FAD_oxidored"/>
    <property type="match status" value="1"/>
</dbReference>
<protein>
    <submittedName>
        <fullName evidence="6">FAD dependent oxidoreductase-domain-containing protein</fullName>
    </submittedName>
</protein>
<reference evidence="7" key="1">
    <citation type="submission" date="2016-02" db="EMBL/GenBank/DDBJ databases">
        <title>Draft genome sequence of Microdochium bolleyi, a fungal endophyte of beachgrass.</title>
        <authorList>
            <consortium name="DOE Joint Genome Institute"/>
            <person name="David A.S."/>
            <person name="May G."/>
            <person name="Haridas S."/>
            <person name="Lim J."/>
            <person name="Wang M."/>
            <person name="Labutti K."/>
            <person name="Lipzen A."/>
            <person name="Barry K."/>
            <person name="Grigoriev I.V."/>
        </authorList>
    </citation>
    <scope>NUCLEOTIDE SEQUENCE [LARGE SCALE GENOMIC DNA]</scope>
    <source>
        <strain evidence="7">J235TASD1</strain>
    </source>
</reference>
<dbReference type="Proteomes" id="UP000070501">
    <property type="component" value="Unassembled WGS sequence"/>
</dbReference>
<keyword evidence="1" id="KW-0004">4Fe-4S</keyword>
<proteinExistence type="predicted"/>
<dbReference type="InParanoid" id="A0A136IUW9"/>
<accession>A0A136IUW9</accession>
<keyword evidence="3" id="KW-0560">Oxidoreductase</keyword>
<name>A0A136IUW9_9PEZI</name>
<evidence type="ECO:0000256" key="1">
    <source>
        <dbReference type="ARBA" id="ARBA00022485"/>
    </source>
</evidence>
<dbReference type="EMBL" id="KQ964257">
    <property type="protein sequence ID" value="KXJ88643.1"/>
    <property type="molecule type" value="Genomic_DNA"/>
</dbReference>
<evidence type="ECO:0000313" key="7">
    <source>
        <dbReference type="Proteomes" id="UP000070501"/>
    </source>
</evidence>
<dbReference type="GO" id="GO:0016491">
    <property type="term" value="F:oxidoreductase activity"/>
    <property type="evidence" value="ECO:0007669"/>
    <property type="project" value="UniProtKB-KW"/>
</dbReference>
<keyword evidence="4" id="KW-0408">Iron</keyword>
<evidence type="ECO:0000256" key="4">
    <source>
        <dbReference type="ARBA" id="ARBA00023004"/>
    </source>
</evidence>
<keyword evidence="7" id="KW-1185">Reference proteome</keyword>
<evidence type="ECO:0000256" key="5">
    <source>
        <dbReference type="ARBA" id="ARBA00023014"/>
    </source>
</evidence>
<sequence length="546" mass="60725">MHLEGIPQLFDVVVYGATSAAVSAAIQSARLGRSVALVSPDEHIGGIQVEGLGATDIDNQAEVFNSPTVGGLALEFHRRISKYYGRVEHLDRCVKEGIKDADVWRFESRVAEQVIKTWLSEFPQIMIIKGPLDVNKPVIRDDSRLSAIRLNDGTIVAGQTFVEASYEGDLLAAAGITTTHGREARSRYGESLAGVRDKTTYTQLDVPVDPYVVPGDESSGLIYGISPEPYGRAGDGDKHLAAFSYRLPVTDRKENQLPIYKPAGYDPAHYELHRRYVKAGGKLYTPRKRLPGDKTDLIGSEAPLATDLLGMNDGWATGSREERHGILDETALFTKGLLYFFANDESLPVKFRDEWSRFGYCLDEFPDNNHFPRMLYIRDARRMVSDYVITEHTASLDNGEEPVDDPVAIAYWPTDTHCVRRILRDGQVHNEGFIFKDGHRWRPFGIAYRALVPRLSEADNIISATCPSSSHVGYGKQTLPDGRAVRLEHQFHAIGQACAFACDIALRASIPLQQVPYSQLRERMLQHGMVLDVSKVAGPNFAEPRL</sequence>
<organism evidence="6 7">
    <name type="scientific">Microdochium bolleyi</name>
    <dbReference type="NCBI Taxonomy" id="196109"/>
    <lineage>
        <taxon>Eukaryota</taxon>
        <taxon>Fungi</taxon>
        <taxon>Dikarya</taxon>
        <taxon>Ascomycota</taxon>
        <taxon>Pezizomycotina</taxon>
        <taxon>Sordariomycetes</taxon>
        <taxon>Xylariomycetidae</taxon>
        <taxon>Xylariales</taxon>
        <taxon>Microdochiaceae</taxon>
        <taxon>Microdochium</taxon>
    </lineage>
</organism>
<dbReference type="PANTHER" id="PTHR43498">
    <property type="entry name" value="FERREDOXIN:COB-COM HETERODISULFIDE REDUCTASE SUBUNIT A"/>
    <property type="match status" value="1"/>
</dbReference>
<dbReference type="InterPro" id="IPR036188">
    <property type="entry name" value="FAD/NAD-bd_sf"/>
</dbReference>
<dbReference type="OrthoDB" id="10264636at2759"/>
<dbReference type="SUPFAM" id="SSF51905">
    <property type="entry name" value="FAD/NAD(P)-binding domain"/>
    <property type="match status" value="1"/>
</dbReference>
<dbReference type="GO" id="GO:0051539">
    <property type="term" value="F:4 iron, 4 sulfur cluster binding"/>
    <property type="evidence" value="ECO:0007669"/>
    <property type="project" value="UniProtKB-KW"/>
</dbReference>
<gene>
    <name evidence="6" type="ORF">Micbo1qcDRAFT_213721</name>
</gene>
<dbReference type="PANTHER" id="PTHR43498:SF1">
    <property type="entry name" value="COB--COM HETERODISULFIDE REDUCTASE IRON-SULFUR SUBUNIT A"/>
    <property type="match status" value="1"/>
</dbReference>
<keyword evidence="2" id="KW-0479">Metal-binding</keyword>
<evidence type="ECO:0000256" key="2">
    <source>
        <dbReference type="ARBA" id="ARBA00022723"/>
    </source>
</evidence>
<dbReference type="AlphaFoldDB" id="A0A136IUW9"/>
<evidence type="ECO:0000313" key="6">
    <source>
        <dbReference type="EMBL" id="KXJ88643.1"/>
    </source>
</evidence>
<dbReference type="GO" id="GO:0046872">
    <property type="term" value="F:metal ion binding"/>
    <property type="evidence" value="ECO:0007669"/>
    <property type="project" value="UniProtKB-KW"/>
</dbReference>